<dbReference type="AlphaFoldDB" id="A0A914CRN6"/>
<protein>
    <submittedName>
        <fullName evidence="3">G-protein coupled receptors family 1 profile domain-containing protein</fullName>
    </submittedName>
</protein>
<reference evidence="3" key="1">
    <citation type="submission" date="2022-11" db="UniProtKB">
        <authorList>
            <consortium name="WormBaseParasite"/>
        </authorList>
    </citation>
    <scope>IDENTIFICATION</scope>
</reference>
<keyword evidence="1" id="KW-1133">Transmembrane helix</keyword>
<keyword evidence="1" id="KW-0812">Transmembrane</keyword>
<sequence length="134" mass="14852">MFTFAAPLVGLSITMVSLDRLFAACRPTWYYKLDVGYAWKMNGTLFSICFTGVIVAYGLATTAGNTLLPMPGCSTQQAVGGLWIFLRMARFGGTAFGIVLYIPILIVLMQENSYRFHSPEQKYRIKTSKDNSNG</sequence>
<dbReference type="Proteomes" id="UP000887540">
    <property type="component" value="Unplaced"/>
</dbReference>
<evidence type="ECO:0000313" key="2">
    <source>
        <dbReference type="Proteomes" id="UP000887540"/>
    </source>
</evidence>
<feature type="transmembrane region" description="Helical" evidence="1">
    <location>
        <begin position="39"/>
        <end position="60"/>
    </location>
</feature>
<dbReference type="WBParaSite" id="ACRNAN_scaffold13778.g9408.t1">
    <property type="protein sequence ID" value="ACRNAN_scaffold13778.g9408.t1"/>
    <property type="gene ID" value="ACRNAN_scaffold13778.g9408"/>
</dbReference>
<organism evidence="2 3">
    <name type="scientific">Acrobeloides nanus</name>
    <dbReference type="NCBI Taxonomy" id="290746"/>
    <lineage>
        <taxon>Eukaryota</taxon>
        <taxon>Metazoa</taxon>
        <taxon>Ecdysozoa</taxon>
        <taxon>Nematoda</taxon>
        <taxon>Chromadorea</taxon>
        <taxon>Rhabditida</taxon>
        <taxon>Tylenchina</taxon>
        <taxon>Cephalobomorpha</taxon>
        <taxon>Cephaloboidea</taxon>
        <taxon>Cephalobidae</taxon>
        <taxon>Acrobeloides</taxon>
    </lineage>
</organism>
<evidence type="ECO:0000256" key="1">
    <source>
        <dbReference type="SAM" id="Phobius"/>
    </source>
</evidence>
<keyword evidence="2" id="KW-1185">Reference proteome</keyword>
<feature type="transmembrane region" description="Helical" evidence="1">
    <location>
        <begin position="91"/>
        <end position="109"/>
    </location>
</feature>
<keyword evidence="1" id="KW-0472">Membrane</keyword>
<evidence type="ECO:0000313" key="3">
    <source>
        <dbReference type="WBParaSite" id="ACRNAN_scaffold13778.g9408.t1"/>
    </source>
</evidence>
<accession>A0A914CRN6</accession>
<proteinExistence type="predicted"/>
<name>A0A914CRN6_9BILA</name>